<dbReference type="InterPro" id="IPR045851">
    <property type="entry name" value="AMP-bd_C_sf"/>
</dbReference>
<protein>
    <recommendedName>
        <fullName evidence="7">AMP-binding enzyme</fullName>
    </recommendedName>
</protein>
<evidence type="ECO:0008006" key="7">
    <source>
        <dbReference type="Google" id="ProtNLM"/>
    </source>
</evidence>
<evidence type="ECO:0000259" key="3">
    <source>
        <dbReference type="Pfam" id="PF00501"/>
    </source>
</evidence>
<evidence type="ECO:0000256" key="1">
    <source>
        <dbReference type="ARBA" id="ARBA00006432"/>
    </source>
</evidence>
<evidence type="ECO:0000313" key="5">
    <source>
        <dbReference type="EMBL" id="GAA4711147.1"/>
    </source>
</evidence>
<organism evidence="5 6">
    <name type="scientific">Pseudonocardia yuanmonensis</name>
    <dbReference type="NCBI Taxonomy" id="1095914"/>
    <lineage>
        <taxon>Bacteria</taxon>
        <taxon>Bacillati</taxon>
        <taxon>Actinomycetota</taxon>
        <taxon>Actinomycetes</taxon>
        <taxon>Pseudonocardiales</taxon>
        <taxon>Pseudonocardiaceae</taxon>
        <taxon>Pseudonocardia</taxon>
    </lineage>
</organism>
<comment type="caution">
    <text evidence="5">The sequence shown here is derived from an EMBL/GenBank/DDBJ whole genome shotgun (WGS) entry which is preliminary data.</text>
</comment>
<feature type="domain" description="AMP-binding enzyme C-terminal" evidence="4">
    <location>
        <begin position="134"/>
        <end position="209"/>
    </location>
</feature>
<comment type="similarity">
    <text evidence="1">Belongs to the ATP-dependent AMP-binding enzyme family.</text>
</comment>
<evidence type="ECO:0000313" key="6">
    <source>
        <dbReference type="Proteomes" id="UP001500325"/>
    </source>
</evidence>
<dbReference type="PANTHER" id="PTHR43201">
    <property type="entry name" value="ACYL-COA SYNTHETASE"/>
    <property type="match status" value="1"/>
</dbReference>
<dbReference type="InterPro" id="IPR025110">
    <property type="entry name" value="AMP-bd_C"/>
</dbReference>
<accession>A0ABP8XQT3</accession>
<evidence type="ECO:0000256" key="2">
    <source>
        <dbReference type="ARBA" id="ARBA00022598"/>
    </source>
</evidence>
<feature type="domain" description="AMP-dependent synthetase/ligase" evidence="3">
    <location>
        <begin position="3"/>
        <end position="83"/>
    </location>
</feature>
<sequence>MLIRRVLAELGFERVTTCYGMTEGCALATISRPDDPVDVLTRASGRTLPGVEVAVVDNDGTPVPPGELGEVRVRGYNVMQGYLDATAETALKTDAEGWLHTGDIGRMDDQGNLSVTDRKRDMFVVGGFNAYPAEIEATLAEHPGIREVAVIGTPDERLGEVGAAFVIPSAAGAPSQDELVAWARERLANFKVPRRVVVVDELPRNATGKVLKGELRAMAGGR</sequence>
<evidence type="ECO:0000259" key="4">
    <source>
        <dbReference type="Pfam" id="PF13193"/>
    </source>
</evidence>
<gene>
    <name evidence="5" type="ORF">GCM10023215_61640</name>
</gene>
<dbReference type="PANTHER" id="PTHR43201:SF5">
    <property type="entry name" value="MEDIUM-CHAIN ACYL-COA LIGASE ACSF2, MITOCHONDRIAL"/>
    <property type="match status" value="1"/>
</dbReference>
<dbReference type="Pfam" id="PF13193">
    <property type="entry name" value="AMP-binding_C"/>
    <property type="match status" value="1"/>
</dbReference>
<keyword evidence="6" id="KW-1185">Reference proteome</keyword>
<dbReference type="InterPro" id="IPR042099">
    <property type="entry name" value="ANL_N_sf"/>
</dbReference>
<keyword evidence="2" id="KW-0436">Ligase</keyword>
<proteinExistence type="inferred from homology"/>
<dbReference type="EMBL" id="BAABIC010000031">
    <property type="protein sequence ID" value="GAA4711147.1"/>
    <property type="molecule type" value="Genomic_DNA"/>
</dbReference>
<dbReference type="Gene3D" id="3.30.300.30">
    <property type="match status" value="1"/>
</dbReference>
<reference evidence="6" key="1">
    <citation type="journal article" date="2019" name="Int. J. Syst. Evol. Microbiol.">
        <title>The Global Catalogue of Microorganisms (GCM) 10K type strain sequencing project: providing services to taxonomists for standard genome sequencing and annotation.</title>
        <authorList>
            <consortium name="The Broad Institute Genomics Platform"/>
            <consortium name="The Broad Institute Genome Sequencing Center for Infectious Disease"/>
            <person name="Wu L."/>
            <person name="Ma J."/>
        </authorList>
    </citation>
    <scope>NUCLEOTIDE SEQUENCE [LARGE SCALE GENOMIC DNA]</scope>
    <source>
        <strain evidence="6">JCM 18055</strain>
    </source>
</reference>
<dbReference type="Proteomes" id="UP001500325">
    <property type="component" value="Unassembled WGS sequence"/>
</dbReference>
<dbReference type="InterPro" id="IPR000873">
    <property type="entry name" value="AMP-dep_synth/lig_dom"/>
</dbReference>
<dbReference type="Pfam" id="PF00501">
    <property type="entry name" value="AMP-binding"/>
    <property type="match status" value="1"/>
</dbReference>
<name>A0ABP8XQT3_9PSEU</name>
<dbReference type="SUPFAM" id="SSF56801">
    <property type="entry name" value="Acetyl-CoA synthetase-like"/>
    <property type="match status" value="1"/>
</dbReference>
<dbReference type="Gene3D" id="3.40.50.12780">
    <property type="entry name" value="N-terminal domain of ligase-like"/>
    <property type="match status" value="1"/>
</dbReference>